<comment type="subcellular location">
    <subcellularLocation>
        <location evidence="1">Nucleus</location>
    </subcellularLocation>
</comment>
<dbReference type="PANTHER" id="PTHR10644">
    <property type="entry name" value="DNA REPAIR/RNA PROCESSING CPSF FAMILY"/>
    <property type="match status" value="1"/>
</dbReference>
<dbReference type="InterPro" id="IPR058543">
    <property type="entry name" value="Beta-prop_RSE1/DDB1/CPSF1_2nd"/>
</dbReference>
<dbReference type="InterPro" id="IPR011047">
    <property type="entry name" value="Quinoprotein_ADH-like_sf"/>
</dbReference>
<dbReference type="InterPro" id="IPR004871">
    <property type="entry name" value="RSE1/DDB1/CPSF1_C"/>
</dbReference>
<name>A0A9P0ZZ37_CUSEU</name>
<sequence length="1394" mass="152730">MAVSEEESSSSSASASTCRSRSAAMNGGCYLAKTVLRGSVVLQVVYGHIRFSSSNDVVFGKETSLELVVIDDSGIVQSICEQPVFGTIKDLAVLPWSDQFRSRNSQVHGKDILVVMSDSGKLSFLTFCNEMHRFFSLSHVQLSCHGNSMNQIGRMLAIDSNGCFIAASAYKDRLALLSVSTSGGNDIIEKKICCPPDNQENIRNGNGVTDICGTIWSMCFISKDLHQASKEHNPVLAVLLNRERSYRSELMLVEWEVKEDLLHVIYQYAEPAPFAHHIVEVPYSYGLVLLFRDGDIILMDCRDACNPDLLYRISLNFSPSVEEQNFVEPTIRIPDIIDEEGMYNVAASALLELSDINKSDPMNIDDESIIKPGGNYVSSWSWDSANKNNPRIIFCADTGQVFMIEIFSDCDGIKMNLSDCLYKGIPTKVLLWMETDFIAAIVEMGDGMVLKLEDGRLVYTSPIQNIAPILDMSVVDYHNEKQDQMFACCGMAPEGSLRIIRSGISVEKLLKTAPIYQGITGTWTVKMKVTDIYHSFLVLSFVEETRVLSVGVSFSDVTDAVGFQPDVCTLACGLVADGIVVQIHQHAVRLCVPIASANPEGITEASSPGTWSPNDTTISMGAVGHNVIVVATSNPCFLYVLGFKSLSACKYEVYQLQQVRLQDELSCISIPQKQIDLKPFVSQMSNANNAPIVSLQAEFDFSSTFIIGTHKPSVEVLSFSFDKGLQVVAVGSISLTNTLGTTITDCIPQDVRLILVDRPYVLSGLRNGMLLRFEWASTSNVSAVQTSCVQHFTCSQLPSTMTAPRTTSVNYRAMPTSVSTLLDKTRDTIFVHLQLIAYRRIGINPASLVPLSDSLDTDVIALSDRPWLLQTARHSISFTSISVQPSTHATPVCSIECPKGVLFVADNSLNLVEMVSTKRLNVQKFHVEGTPRKVLYHSESKLLVVLRTDLNDNSSSDVCCIDPLSGQVLSSFKFDSGETGKCMELVKSGNDQVLVVGTSRSSGPAIMPSGEAESARGRLIVLCLEHSHTSDSGSMAFSSRAGSSSQRTSPFCEIGGYAAEQLSGSSLCSSPDDNSCDGIRFIENEPWHLRLTYSNIWPGVVLAICPYLDRNFLASAGNSFYVCGFSSDTSQRVRRLASAKTRFMIMTLSSHSTRIAVGDCRDGILFYSYREDTRKLEQLYCDPFQRLVADCILMDTDTAAVSDRKGGIAILSCSDHSVDNSSPECNLAVFSSFYIGEVAMRIRKGPFSYKLPADDILRGCQDTDNVGNMSHSSIIATTLLGSMVTFIPLTRVEYEVLEALESRLVIHPLTAPILGNDHSEFRSRESLQRGGMRVLDGDMLGQFLELTSMQQEAVLALPLGSHNTIITLTSKSPPAPITAAQAVRLLERVHYALS</sequence>
<evidence type="ECO:0000313" key="8">
    <source>
        <dbReference type="EMBL" id="CAH9117595.1"/>
    </source>
</evidence>
<evidence type="ECO:0000259" key="6">
    <source>
        <dbReference type="Pfam" id="PF10433"/>
    </source>
</evidence>
<reference evidence="8" key="1">
    <citation type="submission" date="2022-07" db="EMBL/GenBank/DDBJ databases">
        <authorList>
            <person name="Macas J."/>
            <person name="Novak P."/>
            <person name="Neumann P."/>
        </authorList>
    </citation>
    <scope>NUCLEOTIDE SEQUENCE</scope>
</reference>
<dbReference type="EMBL" id="CAMAPE010000074">
    <property type="protein sequence ID" value="CAH9117595.1"/>
    <property type="molecule type" value="Genomic_DNA"/>
</dbReference>
<dbReference type="Pfam" id="PF03178">
    <property type="entry name" value="CPSF_A"/>
    <property type="match status" value="1"/>
</dbReference>
<evidence type="ECO:0000256" key="4">
    <source>
        <dbReference type="ARBA" id="ARBA00023242"/>
    </source>
</evidence>
<accession>A0A9P0ZZ37</accession>
<evidence type="ECO:0000256" key="1">
    <source>
        <dbReference type="ARBA" id="ARBA00004123"/>
    </source>
</evidence>
<gene>
    <name evidence="8" type="ORF">CEURO_LOCUS21602</name>
</gene>
<keyword evidence="9" id="KW-1185">Reference proteome</keyword>
<dbReference type="Proteomes" id="UP001152484">
    <property type="component" value="Unassembled WGS sequence"/>
</dbReference>
<dbReference type="Gene3D" id="2.130.10.10">
    <property type="entry name" value="YVTN repeat-like/Quinoprotein amine dehydrogenase"/>
    <property type="match status" value="3"/>
</dbReference>
<protein>
    <recommendedName>
        <fullName evidence="3">DNA damage-binding protein 1</fullName>
    </recommendedName>
</protein>
<comment type="caution">
    <text evidence="8">The sequence shown here is derived from an EMBL/GenBank/DDBJ whole genome shotgun (WGS) entry which is preliminary data.</text>
</comment>
<dbReference type="Pfam" id="PF23726">
    <property type="entry name" value="Beta-prop_RSE1_2nd"/>
    <property type="match status" value="1"/>
</dbReference>
<feature type="domain" description="RSE1/DDB1/CPSF1 C-terminal" evidence="5">
    <location>
        <begin position="1082"/>
        <end position="1344"/>
    </location>
</feature>
<dbReference type="SUPFAM" id="SSF50998">
    <property type="entry name" value="Quinoprotein alcohol dehydrogenase-like"/>
    <property type="match status" value="1"/>
</dbReference>
<dbReference type="GO" id="GO:0005634">
    <property type="term" value="C:nucleus"/>
    <property type="evidence" value="ECO:0007669"/>
    <property type="project" value="UniProtKB-SubCell"/>
</dbReference>
<dbReference type="OrthoDB" id="20774at2759"/>
<evidence type="ECO:0000256" key="3">
    <source>
        <dbReference type="ARBA" id="ARBA00014577"/>
    </source>
</evidence>
<dbReference type="InterPro" id="IPR018846">
    <property type="entry name" value="Beta-prop_RSE1/DDB1/CPSF1_1st"/>
</dbReference>
<evidence type="ECO:0000259" key="5">
    <source>
        <dbReference type="Pfam" id="PF03178"/>
    </source>
</evidence>
<organism evidence="8 9">
    <name type="scientific">Cuscuta europaea</name>
    <name type="common">European dodder</name>
    <dbReference type="NCBI Taxonomy" id="41803"/>
    <lineage>
        <taxon>Eukaryota</taxon>
        <taxon>Viridiplantae</taxon>
        <taxon>Streptophyta</taxon>
        <taxon>Embryophyta</taxon>
        <taxon>Tracheophyta</taxon>
        <taxon>Spermatophyta</taxon>
        <taxon>Magnoliopsida</taxon>
        <taxon>eudicotyledons</taxon>
        <taxon>Gunneridae</taxon>
        <taxon>Pentapetalae</taxon>
        <taxon>asterids</taxon>
        <taxon>lamiids</taxon>
        <taxon>Solanales</taxon>
        <taxon>Convolvulaceae</taxon>
        <taxon>Cuscuteae</taxon>
        <taxon>Cuscuta</taxon>
        <taxon>Cuscuta subgen. Cuscuta</taxon>
    </lineage>
</organism>
<comment type="similarity">
    <text evidence="2">Belongs to the DDB1 family.</text>
</comment>
<proteinExistence type="inferred from homology"/>
<dbReference type="Pfam" id="PF10433">
    <property type="entry name" value="Beta-prop_RSE1_1st"/>
    <property type="match status" value="1"/>
</dbReference>
<dbReference type="GO" id="GO:0003676">
    <property type="term" value="F:nucleic acid binding"/>
    <property type="evidence" value="ECO:0007669"/>
    <property type="project" value="InterPro"/>
</dbReference>
<dbReference type="InterPro" id="IPR015943">
    <property type="entry name" value="WD40/YVTN_repeat-like_dom_sf"/>
</dbReference>
<feature type="domain" description="RSE1/DDB1/CPSF1 first beta-propeller" evidence="6">
    <location>
        <begin position="41"/>
        <end position="456"/>
    </location>
</feature>
<feature type="domain" description="RSE1/DDB1/CPSF1 second beta-propeller" evidence="7">
    <location>
        <begin position="517"/>
        <end position="913"/>
    </location>
</feature>
<evidence type="ECO:0000313" key="9">
    <source>
        <dbReference type="Proteomes" id="UP001152484"/>
    </source>
</evidence>
<keyword evidence="4" id="KW-0539">Nucleus</keyword>
<dbReference type="InterPro" id="IPR050358">
    <property type="entry name" value="RSE1/DDB1/CFT1"/>
</dbReference>
<evidence type="ECO:0000259" key="7">
    <source>
        <dbReference type="Pfam" id="PF23726"/>
    </source>
</evidence>
<evidence type="ECO:0000256" key="2">
    <source>
        <dbReference type="ARBA" id="ARBA00007453"/>
    </source>
</evidence>